<reference evidence="2" key="1">
    <citation type="submission" date="2018-05" db="EMBL/GenBank/DDBJ databases">
        <authorList>
            <person name="Lanie J.A."/>
            <person name="Ng W.-L."/>
            <person name="Kazmierczak K.M."/>
            <person name="Andrzejewski T.M."/>
            <person name="Davidsen T.M."/>
            <person name="Wayne K.J."/>
            <person name="Tettelin H."/>
            <person name="Glass J.I."/>
            <person name="Rusch D."/>
            <person name="Podicherti R."/>
            <person name="Tsui H.-C.T."/>
            <person name="Winkler M.E."/>
        </authorList>
    </citation>
    <scope>NUCLEOTIDE SEQUENCE</scope>
</reference>
<name>A0A382LUW5_9ZZZZ</name>
<dbReference type="InterPro" id="IPR002048">
    <property type="entry name" value="EF_hand_dom"/>
</dbReference>
<accession>A0A382LUW5</accession>
<protein>
    <recommendedName>
        <fullName evidence="1">EF-hand domain-containing protein</fullName>
    </recommendedName>
</protein>
<sequence>KSGRIDRDELNEAYEWIEDEIAEVYAKNLFVRDGTNYFFNLGKLKKRNTQLSGPAGIIKKYLPKVNGIEKVFTKQEILDADTTDKIIRRMKNMIHPERSPDVLALLSSGNIYRTPYGTGHGTPYDYDTHVPLLFSRKNRPERQVSDHAATVDIAPTIGHILSIPIPDNVDGKILKIE</sequence>
<dbReference type="InterPro" id="IPR017850">
    <property type="entry name" value="Alkaline_phosphatase_core_sf"/>
</dbReference>
<dbReference type="AlphaFoldDB" id="A0A382LUW5"/>
<evidence type="ECO:0000259" key="1">
    <source>
        <dbReference type="PROSITE" id="PS50222"/>
    </source>
</evidence>
<proteinExistence type="predicted"/>
<dbReference type="Gene3D" id="3.40.720.10">
    <property type="entry name" value="Alkaline Phosphatase, subunit A"/>
    <property type="match status" value="1"/>
</dbReference>
<evidence type="ECO:0000313" key="2">
    <source>
        <dbReference type="EMBL" id="SVC40410.1"/>
    </source>
</evidence>
<dbReference type="EMBL" id="UINC01089368">
    <property type="protein sequence ID" value="SVC40410.1"/>
    <property type="molecule type" value="Genomic_DNA"/>
</dbReference>
<feature type="non-terminal residue" evidence="2">
    <location>
        <position position="1"/>
    </location>
</feature>
<dbReference type="GO" id="GO:0005509">
    <property type="term" value="F:calcium ion binding"/>
    <property type="evidence" value="ECO:0007669"/>
    <property type="project" value="InterPro"/>
</dbReference>
<dbReference type="Gene3D" id="3.30.1360.150">
    <property type="match status" value="1"/>
</dbReference>
<feature type="domain" description="EF-hand" evidence="1">
    <location>
        <begin position="1"/>
        <end position="20"/>
    </location>
</feature>
<gene>
    <name evidence="2" type="ORF">METZ01_LOCUS293264</name>
</gene>
<organism evidence="2">
    <name type="scientific">marine metagenome</name>
    <dbReference type="NCBI Taxonomy" id="408172"/>
    <lineage>
        <taxon>unclassified sequences</taxon>
        <taxon>metagenomes</taxon>
        <taxon>ecological metagenomes</taxon>
    </lineage>
</organism>
<dbReference type="PROSITE" id="PS50222">
    <property type="entry name" value="EF_HAND_2"/>
    <property type="match status" value="1"/>
</dbReference>
<dbReference type="SUPFAM" id="SSF53649">
    <property type="entry name" value="Alkaline phosphatase-like"/>
    <property type="match status" value="1"/>
</dbReference>